<comment type="subcellular location">
    <subcellularLocation>
        <location evidence="1">Nucleus</location>
        <location evidence="1">Nucleolus</location>
    </subcellularLocation>
</comment>
<dbReference type="AlphaFoldDB" id="A0A316U4Q4"/>
<comment type="similarity">
    <text evidence="2">Belongs to the RRN7/TAF1B family.</text>
</comment>
<feature type="region of interest" description="Disordered" evidence="10">
    <location>
        <begin position="563"/>
        <end position="595"/>
    </location>
</feature>
<accession>A0A316U4Q4</accession>
<dbReference type="InterPro" id="IPR048540">
    <property type="entry name" value="Rrn7_cyclin_N"/>
</dbReference>
<dbReference type="GO" id="GO:0070860">
    <property type="term" value="C:RNA polymerase I core factor complex"/>
    <property type="evidence" value="ECO:0007669"/>
    <property type="project" value="InterPro"/>
</dbReference>
<keyword evidence="4" id="KW-0863">Zinc-finger</keyword>
<feature type="compositionally biased region" description="Acidic residues" evidence="10">
    <location>
        <begin position="686"/>
        <end position="721"/>
    </location>
</feature>
<gene>
    <name evidence="13" type="ORF">BCV69DRAFT_283905</name>
</gene>
<dbReference type="STRING" id="1684307.A0A316U4Q4"/>
<dbReference type="GO" id="GO:0042790">
    <property type="term" value="P:nucleolar large rRNA transcription by RNA polymerase I"/>
    <property type="evidence" value="ECO:0007669"/>
    <property type="project" value="TreeGrafter"/>
</dbReference>
<evidence type="ECO:0000313" key="13">
    <source>
        <dbReference type="EMBL" id="PWN19804.1"/>
    </source>
</evidence>
<feature type="domain" description="Rrn7/TAF1B N-terminal cyclin" evidence="12">
    <location>
        <begin position="93"/>
        <end position="282"/>
    </location>
</feature>
<dbReference type="PANTHER" id="PTHR31576">
    <property type="entry name" value="TATA BOX-BINDING PROTEIN-ASSOCIATED FACTOR RNA POLYMERASE I SUBUNIT B"/>
    <property type="match status" value="1"/>
</dbReference>
<dbReference type="GO" id="GO:0001164">
    <property type="term" value="F:RNA polymerase I core promoter sequence-specific DNA binding"/>
    <property type="evidence" value="ECO:0007669"/>
    <property type="project" value="InterPro"/>
</dbReference>
<keyword evidence="9" id="KW-0539">Nucleus</keyword>
<keyword evidence="14" id="KW-1185">Reference proteome</keyword>
<protein>
    <submittedName>
        <fullName evidence="13">Uncharacterized protein</fullName>
    </submittedName>
</protein>
<evidence type="ECO:0000256" key="2">
    <source>
        <dbReference type="ARBA" id="ARBA00006899"/>
    </source>
</evidence>
<dbReference type="InterPro" id="IPR021752">
    <property type="entry name" value="TF_Rrn7_Zf"/>
</dbReference>
<feature type="domain" description="RRN7-type" evidence="11">
    <location>
        <begin position="11"/>
        <end position="40"/>
    </location>
</feature>
<keyword evidence="8" id="KW-0804">Transcription</keyword>
<dbReference type="EMBL" id="KZ819330">
    <property type="protein sequence ID" value="PWN19804.1"/>
    <property type="molecule type" value="Genomic_DNA"/>
</dbReference>
<dbReference type="OrthoDB" id="428577at2759"/>
<keyword evidence="7" id="KW-0238">DNA-binding</keyword>
<evidence type="ECO:0000256" key="5">
    <source>
        <dbReference type="ARBA" id="ARBA00022833"/>
    </source>
</evidence>
<feature type="region of interest" description="Disordered" evidence="10">
    <location>
        <begin position="1"/>
        <end position="21"/>
    </location>
</feature>
<feature type="compositionally biased region" description="Basic and acidic residues" evidence="10">
    <location>
        <begin position="193"/>
        <end position="210"/>
    </location>
</feature>
<evidence type="ECO:0000259" key="11">
    <source>
        <dbReference type="Pfam" id="PF11781"/>
    </source>
</evidence>
<evidence type="ECO:0000256" key="9">
    <source>
        <dbReference type="ARBA" id="ARBA00023242"/>
    </source>
</evidence>
<evidence type="ECO:0000256" key="6">
    <source>
        <dbReference type="ARBA" id="ARBA00023015"/>
    </source>
</evidence>
<organism evidence="13 14">
    <name type="scientific">Pseudomicrostroma glucosiphilum</name>
    <dbReference type="NCBI Taxonomy" id="1684307"/>
    <lineage>
        <taxon>Eukaryota</taxon>
        <taxon>Fungi</taxon>
        <taxon>Dikarya</taxon>
        <taxon>Basidiomycota</taxon>
        <taxon>Ustilaginomycotina</taxon>
        <taxon>Exobasidiomycetes</taxon>
        <taxon>Microstromatales</taxon>
        <taxon>Microstromatales incertae sedis</taxon>
        <taxon>Pseudomicrostroma</taxon>
    </lineage>
</organism>
<dbReference type="Pfam" id="PF11781">
    <property type="entry name" value="Zn_ribbon_RRN7"/>
    <property type="match status" value="1"/>
</dbReference>
<sequence length="721" mass="81629">MATRHRSSSSRRPRCGQCGSRRFRRDPDTGLVICQEGHVLQGYREEEVQEDGDFVNVSSQKRYVRKGDRTKKRKLHKDVYGTERGSFLVYECLQLILRLQLKSLRQEWPHLPPEIEAIARDLWAMFVSMVPSLKPTPYSENLDYVTGQIRTAREESRARSESRSRSRSRARSQGTAVSSSQANEEEQIEAEEERQLEAEIRRINDGRPQDTDEDIDTEATSQDSPRLSRPWARAGNEPMLVLAAIIYLSLITARVPVLWGDLRRLFASSRVPFLSVVSLLPSAMTAKLPEKELRRLERDSVPSIFTFQLRTFRFAANLTDRFSQSIQFPELNAPSVLWRCVKDMGLPPTFYEVALGLLTYLGIPLAVVPPSSVSDPWSLLGSFDKDPDEAGLPALPPLPPRLNLYAQPPCATRCTIIMAAVVIAAKMRYGLDGMERVAELSPLAMVTDAPSLPQWLEALTASQADRCADPHFAYELAQPPSVLTGDQIDSLLDFAEETFTETVQPNVRSVWQKEPVDGLFGDRLPTRTIPRCVRPYDYEGNDAPLPRKTLLAAQNEWREKLHKRLYPLPSTDTTAQSSTRRDPLRPGEAYTDPSVDHEGIVHPYYERILRQAAMCVGLSGSGQDEEEGWKEMGEVVRDMELTLLRRLRKEARLPHSQAVSIMIDRVIKKRGRPLKVQRDESAQIVSDEEEEPDEGDNERNDDEGDSESQNAEEDEDDSMDD</sequence>
<keyword evidence="5" id="KW-0862">Zinc</keyword>
<proteinExistence type="inferred from homology"/>
<keyword evidence="6" id="KW-0805">Transcription regulation</keyword>
<evidence type="ECO:0000256" key="7">
    <source>
        <dbReference type="ARBA" id="ARBA00023125"/>
    </source>
</evidence>
<evidence type="ECO:0000256" key="8">
    <source>
        <dbReference type="ARBA" id="ARBA00023163"/>
    </source>
</evidence>
<name>A0A316U4Q4_9BASI</name>
<dbReference type="GeneID" id="37014594"/>
<evidence type="ECO:0000256" key="1">
    <source>
        <dbReference type="ARBA" id="ARBA00004604"/>
    </source>
</evidence>
<feature type="region of interest" description="Disordered" evidence="10">
    <location>
        <begin position="150"/>
        <end position="230"/>
    </location>
</feature>
<keyword evidence="3" id="KW-0479">Metal-binding</keyword>
<dbReference type="Proteomes" id="UP000245942">
    <property type="component" value="Unassembled WGS sequence"/>
</dbReference>
<evidence type="ECO:0000256" key="4">
    <source>
        <dbReference type="ARBA" id="ARBA00022771"/>
    </source>
</evidence>
<feature type="compositionally biased region" description="Basic residues" evidence="10">
    <location>
        <begin position="1"/>
        <end position="14"/>
    </location>
</feature>
<dbReference type="PANTHER" id="PTHR31576:SF2">
    <property type="entry name" value="TATA BOX-BINDING PROTEIN-ASSOCIATED FACTOR RNA POLYMERASE I SUBUNIT B"/>
    <property type="match status" value="1"/>
</dbReference>
<evidence type="ECO:0000313" key="14">
    <source>
        <dbReference type="Proteomes" id="UP000245942"/>
    </source>
</evidence>
<dbReference type="InterPro" id="IPR033599">
    <property type="entry name" value="TAF1B/Rrn7"/>
</dbReference>
<feature type="compositionally biased region" description="Acidic residues" evidence="10">
    <location>
        <begin position="183"/>
        <end position="192"/>
    </location>
</feature>
<dbReference type="Pfam" id="PF20644">
    <property type="entry name" value="Rrn7_cyclin_N"/>
    <property type="match status" value="1"/>
</dbReference>
<dbReference type="RefSeq" id="XP_025346964.1">
    <property type="nucleotide sequence ID" value="XM_025492860.1"/>
</dbReference>
<evidence type="ECO:0000259" key="12">
    <source>
        <dbReference type="Pfam" id="PF20644"/>
    </source>
</evidence>
<evidence type="ECO:0000256" key="3">
    <source>
        <dbReference type="ARBA" id="ARBA00022723"/>
    </source>
</evidence>
<reference evidence="13 14" key="1">
    <citation type="journal article" date="2018" name="Mol. Biol. Evol.">
        <title>Broad Genomic Sampling Reveals a Smut Pathogenic Ancestry of the Fungal Clade Ustilaginomycotina.</title>
        <authorList>
            <person name="Kijpornyongpan T."/>
            <person name="Mondo S.J."/>
            <person name="Barry K."/>
            <person name="Sandor L."/>
            <person name="Lee J."/>
            <person name="Lipzen A."/>
            <person name="Pangilinan J."/>
            <person name="LaButti K."/>
            <person name="Hainaut M."/>
            <person name="Henrissat B."/>
            <person name="Grigoriev I.V."/>
            <person name="Spatafora J.W."/>
            <person name="Aime M.C."/>
        </authorList>
    </citation>
    <scope>NUCLEOTIDE SEQUENCE [LARGE SCALE GENOMIC DNA]</scope>
    <source>
        <strain evidence="13 14">MCA 4718</strain>
    </source>
</reference>
<dbReference type="GO" id="GO:0008270">
    <property type="term" value="F:zinc ion binding"/>
    <property type="evidence" value="ECO:0007669"/>
    <property type="project" value="UniProtKB-KW"/>
</dbReference>
<feature type="region of interest" description="Disordered" evidence="10">
    <location>
        <begin position="673"/>
        <end position="721"/>
    </location>
</feature>
<feature type="compositionally biased region" description="Basic and acidic residues" evidence="10">
    <location>
        <begin position="151"/>
        <end position="164"/>
    </location>
</feature>
<evidence type="ECO:0000256" key="10">
    <source>
        <dbReference type="SAM" id="MobiDB-lite"/>
    </source>
</evidence>